<keyword evidence="2" id="KW-1185">Reference proteome</keyword>
<evidence type="ECO:0000313" key="2">
    <source>
        <dbReference type="Proteomes" id="UP000297195"/>
    </source>
</evidence>
<reference evidence="1 2" key="1">
    <citation type="submission" date="2019-03" db="EMBL/GenBank/DDBJ databases">
        <authorList>
            <person name="Kim S.G."/>
            <person name="Park S.C."/>
        </authorList>
    </citation>
    <scope>NUCLEOTIDE SEQUENCE [LARGE SCALE GENOMIC DNA]</scope>
</reference>
<evidence type="ECO:0000313" key="1">
    <source>
        <dbReference type="EMBL" id="QBZ70823.1"/>
    </source>
</evidence>
<name>A0A4D6DWV7_9CAUD</name>
<sequence>MITSTSMTVSLLAGLMKWIATGEDGGARSTLGAELEFTHVTSYEIDGQPRKIILVFKRGAMLGRVIPVYEENSEKLTRWLIQRDTQLGFFMDETNGTYEYMADYAVNMFLVDPDVLKRVFEERNQNRINGLTVTKPKENTPSKHLIYEVEMKDFDEVMCADMGKDKAELGKVLGIYKVTDIEYLKDIHFECFVAGNEYENWVQCMVMQSSGKFPRIYGSFRMNDTYAVIESRFFKGAVETVFDFGLADVINRFMVIPHANHSAK</sequence>
<dbReference type="Proteomes" id="UP000297195">
    <property type="component" value="Segment"/>
</dbReference>
<dbReference type="EMBL" id="MK689364">
    <property type="protein sequence ID" value="QBZ70823.1"/>
    <property type="molecule type" value="Genomic_DNA"/>
</dbReference>
<gene>
    <name evidence="1" type="ORF">pETSU_242</name>
</gene>
<protein>
    <submittedName>
        <fullName evidence="1">Uncharacterized protein</fullName>
    </submittedName>
</protein>
<accession>A0A4D6DWV7</accession>
<proteinExistence type="predicted"/>
<organism evidence="1 2">
    <name type="scientific">Edwardsiella phage pEt-SU</name>
    <dbReference type="NCBI Taxonomy" id="2562142"/>
    <lineage>
        <taxon>Viruses</taxon>
        <taxon>Duplodnaviria</taxon>
        <taxon>Heunggongvirae</taxon>
        <taxon>Uroviricota</taxon>
        <taxon>Caudoviricetes</taxon>
        <taxon>Chimalliviridae</taxon>
        <taxon>Petsuvirus</taxon>
        <taxon>Petsuvirus pEtSU</taxon>
    </lineage>
</organism>